<dbReference type="OrthoDB" id="2158839at2759"/>
<feature type="region of interest" description="Disordered" evidence="1">
    <location>
        <begin position="1"/>
        <end position="59"/>
    </location>
</feature>
<proteinExistence type="predicted"/>
<evidence type="ECO:0000256" key="1">
    <source>
        <dbReference type="SAM" id="MobiDB-lite"/>
    </source>
</evidence>
<reference evidence="2" key="1">
    <citation type="submission" date="2019-10" db="EMBL/GenBank/DDBJ databases">
        <authorList>
            <consortium name="DOE Joint Genome Institute"/>
            <person name="Kuo A."/>
            <person name="Miyauchi S."/>
            <person name="Kiss E."/>
            <person name="Drula E."/>
            <person name="Kohler A."/>
            <person name="Sanchez-Garcia M."/>
            <person name="Andreopoulos B."/>
            <person name="Barry K.W."/>
            <person name="Bonito G."/>
            <person name="Buee M."/>
            <person name="Carver A."/>
            <person name="Chen C."/>
            <person name="Cichocki N."/>
            <person name="Clum A."/>
            <person name="Culley D."/>
            <person name="Crous P.W."/>
            <person name="Fauchery L."/>
            <person name="Girlanda M."/>
            <person name="Hayes R."/>
            <person name="Keri Z."/>
            <person name="LaButti K."/>
            <person name="Lipzen A."/>
            <person name="Lombard V."/>
            <person name="Magnuson J."/>
            <person name="Maillard F."/>
            <person name="Morin E."/>
            <person name="Murat C."/>
            <person name="Nolan M."/>
            <person name="Ohm R."/>
            <person name="Pangilinan J."/>
            <person name="Pereira M."/>
            <person name="Perotto S."/>
            <person name="Peter M."/>
            <person name="Riley R."/>
            <person name="Sitrit Y."/>
            <person name="Stielow B."/>
            <person name="Szollosi G."/>
            <person name="Zifcakova L."/>
            <person name="Stursova M."/>
            <person name="Spatafora J.W."/>
            <person name="Tedersoo L."/>
            <person name="Vaario L.-M."/>
            <person name="Yamada A."/>
            <person name="Yan M."/>
            <person name="Wang P."/>
            <person name="Xu J."/>
            <person name="Bruns T."/>
            <person name="Baldrian P."/>
            <person name="Vilgalys R."/>
            <person name="Henrissat B."/>
            <person name="Grigoriev I.V."/>
            <person name="Hibbett D."/>
            <person name="Nagy L.G."/>
            <person name="Martin F.M."/>
        </authorList>
    </citation>
    <scope>NUCLEOTIDE SEQUENCE</scope>
    <source>
        <strain evidence="2">Prilba</strain>
    </source>
</reference>
<reference evidence="2" key="2">
    <citation type="journal article" date="2020" name="Nat. Commun.">
        <title>Large-scale genome sequencing of mycorrhizal fungi provides insights into the early evolution of symbiotic traits.</title>
        <authorList>
            <person name="Miyauchi S."/>
            <person name="Kiss E."/>
            <person name="Kuo A."/>
            <person name="Drula E."/>
            <person name="Kohler A."/>
            <person name="Sanchez-Garcia M."/>
            <person name="Morin E."/>
            <person name="Andreopoulos B."/>
            <person name="Barry K.W."/>
            <person name="Bonito G."/>
            <person name="Buee M."/>
            <person name="Carver A."/>
            <person name="Chen C."/>
            <person name="Cichocki N."/>
            <person name="Clum A."/>
            <person name="Culley D."/>
            <person name="Crous P.W."/>
            <person name="Fauchery L."/>
            <person name="Girlanda M."/>
            <person name="Hayes R.D."/>
            <person name="Keri Z."/>
            <person name="LaButti K."/>
            <person name="Lipzen A."/>
            <person name="Lombard V."/>
            <person name="Magnuson J."/>
            <person name="Maillard F."/>
            <person name="Murat C."/>
            <person name="Nolan M."/>
            <person name="Ohm R.A."/>
            <person name="Pangilinan J."/>
            <person name="Pereira M.F."/>
            <person name="Perotto S."/>
            <person name="Peter M."/>
            <person name="Pfister S."/>
            <person name="Riley R."/>
            <person name="Sitrit Y."/>
            <person name="Stielow J.B."/>
            <person name="Szollosi G."/>
            <person name="Zifcakova L."/>
            <person name="Stursova M."/>
            <person name="Spatafora J.W."/>
            <person name="Tedersoo L."/>
            <person name="Vaario L.M."/>
            <person name="Yamada A."/>
            <person name="Yan M."/>
            <person name="Wang P."/>
            <person name="Xu J."/>
            <person name="Bruns T."/>
            <person name="Baldrian P."/>
            <person name="Vilgalys R."/>
            <person name="Dunand C."/>
            <person name="Henrissat B."/>
            <person name="Grigoriev I.V."/>
            <person name="Hibbett D."/>
            <person name="Nagy L.G."/>
            <person name="Martin F.M."/>
        </authorList>
    </citation>
    <scope>NUCLEOTIDE SEQUENCE</scope>
    <source>
        <strain evidence="2">Prilba</strain>
    </source>
</reference>
<gene>
    <name evidence="2" type="ORF">DFH94DRAFT_638370</name>
</gene>
<dbReference type="Proteomes" id="UP000759537">
    <property type="component" value="Unassembled WGS sequence"/>
</dbReference>
<feature type="compositionally biased region" description="Low complexity" evidence="1">
    <location>
        <begin position="24"/>
        <end position="36"/>
    </location>
</feature>
<feature type="compositionally biased region" description="Basic and acidic residues" evidence="1">
    <location>
        <begin position="41"/>
        <end position="59"/>
    </location>
</feature>
<dbReference type="AlphaFoldDB" id="A0A9P5MQT8"/>
<organism evidence="2 3">
    <name type="scientific">Russula ochroleuca</name>
    <dbReference type="NCBI Taxonomy" id="152965"/>
    <lineage>
        <taxon>Eukaryota</taxon>
        <taxon>Fungi</taxon>
        <taxon>Dikarya</taxon>
        <taxon>Basidiomycota</taxon>
        <taxon>Agaricomycotina</taxon>
        <taxon>Agaricomycetes</taxon>
        <taxon>Russulales</taxon>
        <taxon>Russulaceae</taxon>
        <taxon>Russula</taxon>
    </lineage>
</organism>
<accession>A0A9P5MQT8</accession>
<sequence length="151" mass="16395">HRAPRVRSASPSWVGPSKERYRSHSPPTRRGSPPRRQANSRPREGSARPKKDRPQFFRSGADSRGEVCAACLGRHKHAFGKCDGCILWDGSAGAVRKHGLGKLVGTDGGPLCYDWQLPKGCASTSHSERHRCSGCGRSSHGAQSCPRAEQI</sequence>
<protein>
    <submittedName>
        <fullName evidence="2">Uncharacterized protein</fullName>
    </submittedName>
</protein>
<keyword evidence="3" id="KW-1185">Reference proteome</keyword>
<evidence type="ECO:0000313" key="3">
    <source>
        <dbReference type="Proteomes" id="UP000759537"/>
    </source>
</evidence>
<feature type="non-terminal residue" evidence="2">
    <location>
        <position position="1"/>
    </location>
</feature>
<evidence type="ECO:0000313" key="2">
    <source>
        <dbReference type="EMBL" id="KAF8468596.1"/>
    </source>
</evidence>
<name>A0A9P5MQT8_9AGAM</name>
<comment type="caution">
    <text evidence="2">The sequence shown here is derived from an EMBL/GenBank/DDBJ whole genome shotgun (WGS) entry which is preliminary data.</text>
</comment>
<dbReference type="EMBL" id="WHVB01000031">
    <property type="protein sequence ID" value="KAF8468596.1"/>
    <property type="molecule type" value="Genomic_DNA"/>
</dbReference>